<dbReference type="EMBL" id="JAUSQM010000001">
    <property type="protein sequence ID" value="MDP9824069.1"/>
    <property type="molecule type" value="Genomic_DNA"/>
</dbReference>
<dbReference type="SUPFAM" id="SSF46689">
    <property type="entry name" value="Homeodomain-like"/>
    <property type="match status" value="1"/>
</dbReference>
<dbReference type="Proteomes" id="UP001240447">
    <property type="component" value="Unassembled WGS sequence"/>
</dbReference>
<organism evidence="1 2">
    <name type="scientific">Nocardioides massiliensis</name>
    <dbReference type="NCBI Taxonomy" id="1325935"/>
    <lineage>
        <taxon>Bacteria</taxon>
        <taxon>Bacillati</taxon>
        <taxon>Actinomycetota</taxon>
        <taxon>Actinomycetes</taxon>
        <taxon>Propionibacteriales</taxon>
        <taxon>Nocardioidaceae</taxon>
        <taxon>Nocardioides</taxon>
    </lineage>
</organism>
<proteinExistence type="predicted"/>
<dbReference type="RefSeq" id="WP_068118592.1">
    <property type="nucleotide sequence ID" value="NZ_CCXJ01000143.1"/>
</dbReference>
<evidence type="ECO:0000313" key="1">
    <source>
        <dbReference type="EMBL" id="MDP9824069.1"/>
    </source>
</evidence>
<keyword evidence="2" id="KW-1185">Reference proteome</keyword>
<protein>
    <submittedName>
        <fullName evidence="1">Uncharacterized protein (DUF433 family)</fullName>
    </submittedName>
</protein>
<evidence type="ECO:0000313" key="2">
    <source>
        <dbReference type="Proteomes" id="UP001240447"/>
    </source>
</evidence>
<gene>
    <name evidence="1" type="ORF">J2S59_003878</name>
</gene>
<dbReference type="Gene3D" id="1.10.10.10">
    <property type="entry name" value="Winged helix-like DNA-binding domain superfamily/Winged helix DNA-binding domain"/>
    <property type="match status" value="1"/>
</dbReference>
<accession>A0ABT9NV87</accession>
<name>A0ABT9NV87_9ACTN</name>
<dbReference type="Pfam" id="PF04255">
    <property type="entry name" value="DUF433"/>
    <property type="match status" value="1"/>
</dbReference>
<comment type="caution">
    <text evidence="1">The sequence shown here is derived from an EMBL/GenBank/DDBJ whole genome shotgun (WGS) entry which is preliminary data.</text>
</comment>
<dbReference type="InterPro" id="IPR007367">
    <property type="entry name" value="DUF433"/>
</dbReference>
<dbReference type="InterPro" id="IPR036388">
    <property type="entry name" value="WH-like_DNA-bd_sf"/>
</dbReference>
<sequence>MTAAAIEPEPVPLVRDPAGRLMVPGSRISLDILVADFKGGKTPEAIHDDYETVSLADVYSIFAYYLRHRAEVEDYLAEQEREGAEIQARIEAAYPPDGLRAKLLTRIES</sequence>
<dbReference type="InterPro" id="IPR009057">
    <property type="entry name" value="Homeodomain-like_sf"/>
</dbReference>
<reference evidence="1 2" key="1">
    <citation type="submission" date="2023-07" db="EMBL/GenBank/DDBJ databases">
        <title>Sequencing the genomes of 1000 actinobacteria strains.</title>
        <authorList>
            <person name="Klenk H.-P."/>
        </authorList>
    </citation>
    <scope>NUCLEOTIDE SEQUENCE [LARGE SCALE GENOMIC DNA]</scope>
    <source>
        <strain evidence="1 2">GD13</strain>
    </source>
</reference>